<accession>A0AA39L595</accession>
<dbReference type="Gene3D" id="4.10.240.10">
    <property type="entry name" value="Zn(2)-C6 fungal-type DNA-binding domain"/>
    <property type="match status" value="1"/>
</dbReference>
<keyword evidence="2" id="KW-0479">Metal-binding</keyword>
<keyword evidence="7" id="KW-1185">Reference proteome</keyword>
<sequence>MAAAPSAMKQELTPPTDVSEDTQSPLQSATYARAACTECARRKQKCNREWPCNHCKKRKVGNQCRYNHDSPPVTSRSATAAPPQDTKRKRDLSEEDGAAVDGTVDDAVDYGGEGFEALGYSTVHLFARLSTRDETTVKKTASKELFKAAETCPQLARALQLLPPRPHTDSLVQNFLNNVNYHYYIIYAPNFLEEYQAWWKDRVAHRPLSIQWTCLLLMICACSCQYTDAELQKRLEEDLSESVQTLTDRYHNAGRELYTVISVGHSHLLNVQALLHSCYWYKGEVRFIECWHVLASAIREAQELGIHQESHAGAMSEFEREMRRRIWCILDTWDWQISALLGRPLIIDRSDCDIGLPSLSLEDYNPSPLLHMKLQSQLIGKMSKAFTLPKYVVTAEDVKKCQQMIETWIASFPKCYDYENPDRSQDDKQPWMKLHRHYLHTMGTSMILGPIRPFLAKNMSRQSPPEELQIRRDGIKYCLKLMESLYGFFGHVYPRDSKFHFVIFCVFDTASVICSTIIHDEDDSAPRKDELLEAIDGALGMLKQLTDVTANAKTSYQVLERIAVRARAAAGKLGSAGQVKRTRFTTARGPVAAQEELILQNHEAAPSTTSPFNASLNGFASNPPQHNEVTSMGYPNLHPPSGIDDNSYYNGFQQEALPQHINYSMAPQYPMQGFMPQTQTTFAPQAPPAYDMNGMGGMPQAPPVGHGYGTMPQHVSSGISYANEVPQHGQVPGLDFSAITQEELGQLEAMWHYRSLNLDFINPQP</sequence>
<evidence type="ECO:0000259" key="5">
    <source>
        <dbReference type="PROSITE" id="PS50048"/>
    </source>
</evidence>
<dbReference type="InterPro" id="IPR036864">
    <property type="entry name" value="Zn2-C6_fun-type_DNA-bd_sf"/>
</dbReference>
<dbReference type="EMBL" id="JAPDFR010000008">
    <property type="protein sequence ID" value="KAK0384409.1"/>
    <property type="molecule type" value="Genomic_DNA"/>
</dbReference>
<proteinExistence type="predicted"/>
<comment type="subcellular location">
    <subcellularLocation>
        <location evidence="1">Nucleus</location>
    </subcellularLocation>
</comment>
<dbReference type="AlphaFoldDB" id="A0AA39L595"/>
<evidence type="ECO:0000256" key="4">
    <source>
        <dbReference type="SAM" id="MobiDB-lite"/>
    </source>
</evidence>
<feature type="region of interest" description="Disordered" evidence="4">
    <location>
        <begin position="1"/>
        <end position="27"/>
    </location>
</feature>
<evidence type="ECO:0000256" key="3">
    <source>
        <dbReference type="ARBA" id="ARBA00023242"/>
    </source>
</evidence>
<dbReference type="PANTHER" id="PTHR31001">
    <property type="entry name" value="UNCHARACTERIZED TRANSCRIPTIONAL REGULATORY PROTEIN"/>
    <property type="match status" value="1"/>
</dbReference>
<dbReference type="PROSITE" id="PS00463">
    <property type="entry name" value="ZN2_CY6_FUNGAL_1"/>
    <property type="match status" value="1"/>
</dbReference>
<dbReference type="GO" id="GO:0005634">
    <property type="term" value="C:nucleus"/>
    <property type="evidence" value="ECO:0007669"/>
    <property type="project" value="UniProtKB-SubCell"/>
</dbReference>
<reference evidence="6" key="1">
    <citation type="submission" date="2022-10" db="EMBL/GenBank/DDBJ databases">
        <title>Determination and structural analysis of whole genome sequence of Sarocladium strictum F4-1.</title>
        <authorList>
            <person name="Hu L."/>
            <person name="Jiang Y."/>
        </authorList>
    </citation>
    <scope>NUCLEOTIDE SEQUENCE</scope>
    <source>
        <strain evidence="6">F4-1</strain>
    </source>
</reference>
<organism evidence="6 7">
    <name type="scientific">Sarocladium strictum</name>
    <name type="common">Black bundle disease fungus</name>
    <name type="synonym">Acremonium strictum</name>
    <dbReference type="NCBI Taxonomy" id="5046"/>
    <lineage>
        <taxon>Eukaryota</taxon>
        <taxon>Fungi</taxon>
        <taxon>Dikarya</taxon>
        <taxon>Ascomycota</taxon>
        <taxon>Pezizomycotina</taxon>
        <taxon>Sordariomycetes</taxon>
        <taxon>Hypocreomycetidae</taxon>
        <taxon>Hypocreales</taxon>
        <taxon>Sarocladiaceae</taxon>
        <taxon>Sarocladium</taxon>
    </lineage>
</organism>
<dbReference type="Pfam" id="PF04082">
    <property type="entry name" value="Fungal_trans"/>
    <property type="match status" value="1"/>
</dbReference>
<dbReference type="SMART" id="SM00906">
    <property type="entry name" value="Fungal_trans"/>
    <property type="match status" value="1"/>
</dbReference>
<dbReference type="SUPFAM" id="SSF57701">
    <property type="entry name" value="Zn2/Cys6 DNA-binding domain"/>
    <property type="match status" value="1"/>
</dbReference>
<gene>
    <name evidence="6" type="ORF">NLU13_8496</name>
</gene>
<feature type="compositionally biased region" description="Acidic residues" evidence="4">
    <location>
        <begin position="93"/>
        <end position="104"/>
    </location>
</feature>
<evidence type="ECO:0000313" key="7">
    <source>
        <dbReference type="Proteomes" id="UP001175261"/>
    </source>
</evidence>
<protein>
    <recommendedName>
        <fullName evidence="5">Zn(2)-C6 fungal-type domain-containing protein</fullName>
    </recommendedName>
</protein>
<dbReference type="GO" id="GO:0000981">
    <property type="term" value="F:DNA-binding transcription factor activity, RNA polymerase II-specific"/>
    <property type="evidence" value="ECO:0007669"/>
    <property type="project" value="InterPro"/>
</dbReference>
<dbReference type="GO" id="GO:0008270">
    <property type="term" value="F:zinc ion binding"/>
    <property type="evidence" value="ECO:0007669"/>
    <property type="project" value="InterPro"/>
</dbReference>
<dbReference type="PANTHER" id="PTHR31001:SF84">
    <property type="entry name" value="FUNGAL SPECIFIC TRANSCRIPTION FACTOR"/>
    <property type="match status" value="1"/>
</dbReference>
<dbReference type="CDD" id="cd12148">
    <property type="entry name" value="fungal_TF_MHR"/>
    <property type="match status" value="1"/>
</dbReference>
<dbReference type="Proteomes" id="UP001175261">
    <property type="component" value="Unassembled WGS sequence"/>
</dbReference>
<dbReference type="InterPro" id="IPR001138">
    <property type="entry name" value="Zn2Cys6_DnaBD"/>
</dbReference>
<dbReference type="SMART" id="SM00066">
    <property type="entry name" value="GAL4"/>
    <property type="match status" value="1"/>
</dbReference>
<feature type="region of interest" description="Disordered" evidence="4">
    <location>
        <begin position="63"/>
        <end position="104"/>
    </location>
</feature>
<feature type="domain" description="Zn(2)-C6 fungal-type" evidence="5">
    <location>
        <begin position="35"/>
        <end position="66"/>
    </location>
</feature>
<dbReference type="InterPro" id="IPR007219">
    <property type="entry name" value="XnlR_reg_dom"/>
</dbReference>
<dbReference type="GO" id="GO:0003677">
    <property type="term" value="F:DNA binding"/>
    <property type="evidence" value="ECO:0007669"/>
    <property type="project" value="InterPro"/>
</dbReference>
<dbReference type="CDD" id="cd00067">
    <property type="entry name" value="GAL4"/>
    <property type="match status" value="1"/>
</dbReference>
<name>A0AA39L595_SARSR</name>
<evidence type="ECO:0000256" key="1">
    <source>
        <dbReference type="ARBA" id="ARBA00004123"/>
    </source>
</evidence>
<dbReference type="InterPro" id="IPR050613">
    <property type="entry name" value="Sec_Metabolite_Reg"/>
</dbReference>
<dbReference type="GO" id="GO:0006351">
    <property type="term" value="P:DNA-templated transcription"/>
    <property type="evidence" value="ECO:0007669"/>
    <property type="project" value="InterPro"/>
</dbReference>
<evidence type="ECO:0000313" key="6">
    <source>
        <dbReference type="EMBL" id="KAK0384409.1"/>
    </source>
</evidence>
<comment type="caution">
    <text evidence="6">The sequence shown here is derived from an EMBL/GenBank/DDBJ whole genome shotgun (WGS) entry which is preliminary data.</text>
</comment>
<dbReference type="PROSITE" id="PS50048">
    <property type="entry name" value="ZN2_CY6_FUNGAL_2"/>
    <property type="match status" value="1"/>
</dbReference>
<evidence type="ECO:0000256" key="2">
    <source>
        <dbReference type="ARBA" id="ARBA00022723"/>
    </source>
</evidence>
<keyword evidence="3" id="KW-0539">Nucleus</keyword>